<sequence>MKIRHCLILSLLFLFFINTPAIGQERDWCCLDGEVILLQEAECIERGGQFFHTREEAEKYCQGEQPKLEEGWCCLDGEVFQTSQDECHEHEGYFFRNLEEAEQYCRDEHPHQEIVIVPNVIGLKIDQAEEILVEVGLQIGELEEKTSDSEPGTVI</sequence>
<dbReference type="PROSITE" id="PS51178">
    <property type="entry name" value="PASTA"/>
    <property type="match status" value="1"/>
</dbReference>
<name>X0ZB10_9ZZZZ</name>
<organism evidence="2">
    <name type="scientific">marine sediment metagenome</name>
    <dbReference type="NCBI Taxonomy" id="412755"/>
    <lineage>
        <taxon>unclassified sequences</taxon>
        <taxon>metagenomes</taxon>
        <taxon>ecological metagenomes</taxon>
    </lineage>
</organism>
<accession>X0ZB10</accession>
<dbReference type="EMBL" id="BART01002716">
    <property type="protein sequence ID" value="GAG66720.1"/>
    <property type="molecule type" value="Genomic_DNA"/>
</dbReference>
<dbReference type="InterPro" id="IPR005543">
    <property type="entry name" value="PASTA_dom"/>
</dbReference>
<proteinExistence type="predicted"/>
<gene>
    <name evidence="2" type="ORF">S01H4_08066</name>
</gene>
<comment type="caution">
    <text evidence="2">The sequence shown here is derived from an EMBL/GenBank/DDBJ whole genome shotgun (WGS) entry which is preliminary data.</text>
</comment>
<feature type="domain" description="PASTA" evidence="1">
    <location>
        <begin position="111"/>
        <end position="155"/>
    </location>
</feature>
<dbReference type="Gene3D" id="3.30.10.20">
    <property type="match status" value="1"/>
</dbReference>
<evidence type="ECO:0000313" key="2">
    <source>
        <dbReference type="EMBL" id="GAG66720.1"/>
    </source>
</evidence>
<dbReference type="CDD" id="cd06577">
    <property type="entry name" value="PASTA_pknB"/>
    <property type="match status" value="1"/>
</dbReference>
<protein>
    <recommendedName>
        <fullName evidence="1">PASTA domain-containing protein</fullName>
    </recommendedName>
</protein>
<dbReference type="Pfam" id="PF03793">
    <property type="entry name" value="PASTA"/>
    <property type="match status" value="1"/>
</dbReference>
<evidence type="ECO:0000259" key="1">
    <source>
        <dbReference type="PROSITE" id="PS51178"/>
    </source>
</evidence>
<reference evidence="2" key="1">
    <citation type="journal article" date="2014" name="Front. Microbiol.">
        <title>High frequency of phylogenetically diverse reductive dehalogenase-homologous genes in deep subseafloor sedimentary metagenomes.</title>
        <authorList>
            <person name="Kawai M."/>
            <person name="Futagami T."/>
            <person name="Toyoda A."/>
            <person name="Takaki Y."/>
            <person name="Nishi S."/>
            <person name="Hori S."/>
            <person name="Arai W."/>
            <person name="Tsubouchi T."/>
            <person name="Morono Y."/>
            <person name="Uchiyama I."/>
            <person name="Ito T."/>
            <person name="Fujiyama A."/>
            <person name="Inagaki F."/>
            <person name="Takami H."/>
        </authorList>
    </citation>
    <scope>NUCLEOTIDE SEQUENCE</scope>
    <source>
        <strain evidence="2">Expedition CK06-06</strain>
    </source>
</reference>
<dbReference type="AlphaFoldDB" id="X0ZB10"/>